<proteinExistence type="predicted"/>
<comment type="caution">
    <text evidence="5">The sequence shown here is derived from an EMBL/GenBank/DDBJ whole genome shotgun (WGS) entry which is preliminary data.</text>
</comment>
<feature type="chain" id="PRO_5042272055" description="RRM domain-containing protein" evidence="3">
    <location>
        <begin position="25"/>
        <end position="238"/>
    </location>
</feature>
<dbReference type="CDD" id="cd00590">
    <property type="entry name" value="RRM_SF"/>
    <property type="match status" value="1"/>
</dbReference>
<keyword evidence="3" id="KW-0732">Signal</keyword>
<dbReference type="EMBL" id="JARQWQ010000123">
    <property type="protein sequence ID" value="KAK2549598.1"/>
    <property type="molecule type" value="Genomic_DNA"/>
</dbReference>
<dbReference type="Gene3D" id="3.30.70.330">
    <property type="match status" value="1"/>
</dbReference>
<keyword evidence="1" id="KW-0694">RNA-binding</keyword>
<evidence type="ECO:0000313" key="6">
    <source>
        <dbReference type="Proteomes" id="UP001249851"/>
    </source>
</evidence>
<dbReference type="SUPFAM" id="SSF54928">
    <property type="entry name" value="RNA-binding domain, RBD"/>
    <property type="match status" value="1"/>
</dbReference>
<evidence type="ECO:0000313" key="5">
    <source>
        <dbReference type="EMBL" id="KAK2549598.1"/>
    </source>
</evidence>
<evidence type="ECO:0000256" key="2">
    <source>
        <dbReference type="SAM" id="MobiDB-lite"/>
    </source>
</evidence>
<evidence type="ECO:0000256" key="1">
    <source>
        <dbReference type="PROSITE-ProRule" id="PRU00176"/>
    </source>
</evidence>
<gene>
    <name evidence="5" type="ORF">P5673_029847</name>
</gene>
<sequence>MFLGGRVGAKNLFLMAFSCSSCLTSLKVIHVQEGMPTGDEQGNRMSSDRGKQELQQALLDLLREDPDILNNVVSDIAFGGGRSVCTSTVEYVIEKEATGSNPASGPTGDLYLGSQDFKSSALTSVCHAVIVRQTACNKDEKKQESPSASGNSYQWQTSDSDDEIDRAWPTATNSMTPRELHRWRRSLFSVYVGNLPCNMTKKELVQLFSEVGNVQDAHLQAGKSRGFTFGSVLKPHFG</sequence>
<feature type="domain" description="RRM" evidence="4">
    <location>
        <begin position="188"/>
        <end position="229"/>
    </location>
</feature>
<dbReference type="Proteomes" id="UP001249851">
    <property type="component" value="Unassembled WGS sequence"/>
</dbReference>
<feature type="signal peptide" evidence="3">
    <location>
        <begin position="1"/>
        <end position="24"/>
    </location>
</feature>
<dbReference type="InterPro" id="IPR035979">
    <property type="entry name" value="RBD_domain_sf"/>
</dbReference>
<accession>A0AAD9PVE0</accession>
<dbReference type="AlphaFoldDB" id="A0AAD9PVE0"/>
<evidence type="ECO:0000256" key="3">
    <source>
        <dbReference type="SAM" id="SignalP"/>
    </source>
</evidence>
<dbReference type="InterPro" id="IPR000504">
    <property type="entry name" value="RRM_dom"/>
</dbReference>
<feature type="compositionally biased region" description="Polar residues" evidence="2">
    <location>
        <begin position="145"/>
        <end position="158"/>
    </location>
</feature>
<dbReference type="InterPro" id="IPR012677">
    <property type="entry name" value="Nucleotide-bd_a/b_plait_sf"/>
</dbReference>
<reference evidence="5" key="2">
    <citation type="journal article" date="2023" name="Science">
        <title>Genomic signatures of disease resistance in endangered staghorn corals.</title>
        <authorList>
            <person name="Vollmer S.V."/>
            <person name="Selwyn J.D."/>
            <person name="Despard B.A."/>
            <person name="Roesel C.L."/>
        </authorList>
    </citation>
    <scope>NUCLEOTIDE SEQUENCE</scope>
    <source>
        <strain evidence="5">K2</strain>
    </source>
</reference>
<dbReference type="PROSITE" id="PS50102">
    <property type="entry name" value="RRM"/>
    <property type="match status" value="1"/>
</dbReference>
<protein>
    <recommendedName>
        <fullName evidence="4">RRM domain-containing protein</fullName>
    </recommendedName>
</protein>
<organism evidence="5 6">
    <name type="scientific">Acropora cervicornis</name>
    <name type="common">Staghorn coral</name>
    <dbReference type="NCBI Taxonomy" id="6130"/>
    <lineage>
        <taxon>Eukaryota</taxon>
        <taxon>Metazoa</taxon>
        <taxon>Cnidaria</taxon>
        <taxon>Anthozoa</taxon>
        <taxon>Hexacorallia</taxon>
        <taxon>Scleractinia</taxon>
        <taxon>Astrocoeniina</taxon>
        <taxon>Acroporidae</taxon>
        <taxon>Acropora</taxon>
    </lineage>
</organism>
<dbReference type="GO" id="GO:0003723">
    <property type="term" value="F:RNA binding"/>
    <property type="evidence" value="ECO:0007669"/>
    <property type="project" value="UniProtKB-UniRule"/>
</dbReference>
<feature type="region of interest" description="Disordered" evidence="2">
    <location>
        <begin position="136"/>
        <end position="165"/>
    </location>
</feature>
<keyword evidence="6" id="KW-1185">Reference proteome</keyword>
<dbReference type="Pfam" id="PF00076">
    <property type="entry name" value="RRM_1"/>
    <property type="match status" value="1"/>
</dbReference>
<name>A0AAD9PVE0_ACRCE</name>
<evidence type="ECO:0000259" key="4">
    <source>
        <dbReference type="PROSITE" id="PS50102"/>
    </source>
</evidence>
<reference evidence="5" key="1">
    <citation type="journal article" date="2023" name="G3 (Bethesda)">
        <title>Whole genome assembly and annotation of the endangered Caribbean coral Acropora cervicornis.</title>
        <authorList>
            <person name="Selwyn J.D."/>
            <person name="Vollmer S.V."/>
        </authorList>
    </citation>
    <scope>NUCLEOTIDE SEQUENCE</scope>
    <source>
        <strain evidence="5">K2</strain>
    </source>
</reference>